<dbReference type="GO" id="GO:0016757">
    <property type="term" value="F:glycosyltransferase activity"/>
    <property type="evidence" value="ECO:0007669"/>
    <property type="project" value="InterPro"/>
</dbReference>
<dbReference type="SUPFAM" id="SSF53756">
    <property type="entry name" value="UDP-Glycosyltransferase/glycogen phosphorylase"/>
    <property type="match status" value="1"/>
</dbReference>
<dbReference type="eggNOG" id="COG0438">
    <property type="taxonomic scope" value="Bacteria"/>
</dbReference>
<evidence type="ECO:0000256" key="1">
    <source>
        <dbReference type="ARBA" id="ARBA00022679"/>
    </source>
</evidence>
<comment type="caution">
    <text evidence="4">The sequence shown here is derived from an EMBL/GenBank/DDBJ whole genome shotgun (WGS) entry which is preliminary data.</text>
</comment>
<dbReference type="PANTHER" id="PTHR46401:SF2">
    <property type="entry name" value="GLYCOSYLTRANSFERASE WBBK-RELATED"/>
    <property type="match status" value="1"/>
</dbReference>
<keyword evidence="1 4" id="KW-0808">Transferase</keyword>
<dbReference type="RefSeq" id="WP_087402967.1">
    <property type="nucleotide sequence ID" value="NZ_NFHB01000007.1"/>
</dbReference>
<accession>A0A1Y3QYW9</accession>
<dbReference type="InterPro" id="IPR028098">
    <property type="entry name" value="Glyco_trans_4-like_N"/>
</dbReference>
<evidence type="ECO:0000313" key="4">
    <source>
        <dbReference type="EMBL" id="OUN02599.1"/>
    </source>
</evidence>
<feature type="domain" description="Glycosyltransferase subfamily 4-like N-terminal" evidence="3">
    <location>
        <begin position="42"/>
        <end position="126"/>
    </location>
</feature>
<dbReference type="InterPro" id="IPR001296">
    <property type="entry name" value="Glyco_trans_1"/>
</dbReference>
<feature type="domain" description="Glycosyl transferase family 1" evidence="2">
    <location>
        <begin position="249"/>
        <end position="375"/>
    </location>
</feature>
<organism evidence="4 5">
    <name type="scientific">Alistipes onderdonkii</name>
    <dbReference type="NCBI Taxonomy" id="328813"/>
    <lineage>
        <taxon>Bacteria</taxon>
        <taxon>Pseudomonadati</taxon>
        <taxon>Bacteroidota</taxon>
        <taxon>Bacteroidia</taxon>
        <taxon>Bacteroidales</taxon>
        <taxon>Rikenellaceae</taxon>
        <taxon>Alistipes</taxon>
    </lineage>
</organism>
<evidence type="ECO:0000313" key="5">
    <source>
        <dbReference type="Proteomes" id="UP000195772"/>
    </source>
</evidence>
<evidence type="ECO:0000259" key="3">
    <source>
        <dbReference type="Pfam" id="PF13439"/>
    </source>
</evidence>
<evidence type="ECO:0000259" key="2">
    <source>
        <dbReference type="Pfam" id="PF00534"/>
    </source>
</evidence>
<proteinExistence type="predicted"/>
<dbReference type="Pfam" id="PF00534">
    <property type="entry name" value="Glycos_transf_1"/>
    <property type="match status" value="1"/>
</dbReference>
<dbReference type="EMBL" id="NFHB01000007">
    <property type="protein sequence ID" value="OUN02599.1"/>
    <property type="molecule type" value="Genomic_DNA"/>
</dbReference>
<dbReference type="PANTHER" id="PTHR46401">
    <property type="entry name" value="GLYCOSYLTRANSFERASE WBBK-RELATED"/>
    <property type="match status" value="1"/>
</dbReference>
<dbReference type="Gene3D" id="3.40.50.2000">
    <property type="entry name" value="Glycogen Phosphorylase B"/>
    <property type="match status" value="2"/>
</dbReference>
<sequence length="396" mass="43562">MKIGFEETPAAPAGTYSRHLAKLLAEYAPEHEYIVDGARYKELDLYHGFRPGLPLPLLRRIPSVMTVDNLNFLRYPHLYSLPERLVLLRLYRRALRSASRLITVNRDAREELSERLRIDPGRIEVVMPLAARVPHEPPAGAQLEAVRRKYMLPAEFILMLGTVEERHNHKVLFEAVGSLGERERAIRAEGLGAAQREAVAADPELPGLAAGRARGWGAATAAGRGGIATGMRGETPADAAVPPAASSAERVGIVVCGRRTVYADSLLEYARGRHMASRVDFIYELSPDDLPALFRLAHAFVYLPDAGIEASIVPVVEAMRAGVPMVLSDTQLNREAAGDAAAYVRPEAAGEVAAALENVLSDANFRREMKARERRRAELFSEYAVARRLIDIYSSL</sequence>
<dbReference type="Pfam" id="PF13439">
    <property type="entry name" value="Glyco_transf_4"/>
    <property type="match status" value="1"/>
</dbReference>
<dbReference type="OrthoDB" id="9801609at2"/>
<dbReference type="AlphaFoldDB" id="A0A1Y3QYW9"/>
<reference evidence="5" key="1">
    <citation type="submission" date="2017-04" db="EMBL/GenBank/DDBJ databases">
        <title>Function of individual gut microbiota members based on whole genome sequencing of pure cultures obtained from chicken caecum.</title>
        <authorList>
            <person name="Medvecky M."/>
            <person name="Cejkova D."/>
            <person name="Polansky O."/>
            <person name="Karasova D."/>
            <person name="Kubasova T."/>
            <person name="Cizek A."/>
            <person name="Rychlik I."/>
        </authorList>
    </citation>
    <scope>NUCLEOTIDE SEQUENCE [LARGE SCALE GENOMIC DNA]</scope>
    <source>
        <strain evidence="5">An90</strain>
    </source>
</reference>
<gene>
    <name evidence="4" type="ORF">B5G41_11170</name>
</gene>
<name>A0A1Y3QYW9_9BACT</name>
<dbReference type="Proteomes" id="UP000195772">
    <property type="component" value="Unassembled WGS sequence"/>
</dbReference>
<protein>
    <submittedName>
        <fullName evidence="4">Glycosyltransferase</fullName>
    </submittedName>
</protein>